<sequence length="126" mass="13994">MTVIHKPQAKVTLHRPLFLVGTYTGDQIPGFGTDKALGYIYLQHIRNQGGKNHGLLQKIALDIMSTGTESDKKKSLVLGISYLLERWFADMDKKDGEYLDRPTPDDLLIRASDGLKGKTPSLILKG</sequence>
<proteinExistence type="predicted"/>
<gene>
    <name evidence="1" type="ORF">SAMN05216175_102249</name>
</gene>
<protein>
    <submittedName>
        <fullName evidence="1">Uncharacterized protein</fullName>
    </submittedName>
</protein>
<dbReference type="Proteomes" id="UP000198623">
    <property type="component" value="Unassembled WGS sequence"/>
</dbReference>
<reference evidence="2" key="1">
    <citation type="submission" date="2016-10" db="EMBL/GenBank/DDBJ databases">
        <authorList>
            <person name="Varghese N."/>
            <person name="Submissions S."/>
        </authorList>
    </citation>
    <scope>NUCLEOTIDE SEQUENCE [LARGE SCALE GENOMIC DNA]</scope>
    <source>
        <strain evidence="2">CGMCC 1.10971</strain>
    </source>
</reference>
<evidence type="ECO:0000313" key="1">
    <source>
        <dbReference type="EMBL" id="SFF97874.1"/>
    </source>
</evidence>
<dbReference type="OrthoDB" id="6900486at2"/>
<dbReference type="RefSeq" id="WP_090724842.1">
    <property type="nucleotide sequence ID" value="NZ_FOOU01000002.1"/>
</dbReference>
<keyword evidence="2" id="KW-1185">Reference proteome</keyword>
<dbReference type="AlphaFoldDB" id="A0A1I2N1Y9"/>
<evidence type="ECO:0000313" key="2">
    <source>
        <dbReference type="Proteomes" id="UP000198623"/>
    </source>
</evidence>
<dbReference type="EMBL" id="FOOU01000002">
    <property type="protein sequence ID" value="SFF97874.1"/>
    <property type="molecule type" value="Genomic_DNA"/>
</dbReference>
<organism evidence="1 2">
    <name type="scientific">Neptunomonas qingdaonensis</name>
    <dbReference type="NCBI Taxonomy" id="1045558"/>
    <lineage>
        <taxon>Bacteria</taxon>
        <taxon>Pseudomonadati</taxon>
        <taxon>Pseudomonadota</taxon>
        <taxon>Gammaproteobacteria</taxon>
        <taxon>Oceanospirillales</taxon>
        <taxon>Oceanospirillaceae</taxon>
        <taxon>Neptunomonas</taxon>
    </lineage>
</organism>
<dbReference type="STRING" id="1045558.SAMN05216175_102249"/>
<name>A0A1I2N1Y9_9GAMM</name>
<accession>A0A1I2N1Y9</accession>